<gene>
    <name evidence="2" type="ORF">JCM19239_7093</name>
</gene>
<keyword evidence="1" id="KW-0472">Membrane</keyword>
<evidence type="ECO:0000313" key="2">
    <source>
        <dbReference type="EMBL" id="GAL31335.1"/>
    </source>
</evidence>
<sequence length="151" mass="16612">MKRASVHHLLVVLRVYSKHYLQAPLQAASILIGIVLAVMLFVAVQAINLNAKRSYSDAAEQLSLPAQYFIVPPSGQKHIDSQLYFSLRIAGMSESLAVLEGRVRDETGRRFSVQGSDIVAAVTATMGRGANSNDLEREQRQDVFLFDGNLP</sequence>
<dbReference type="Proteomes" id="UP000029223">
    <property type="component" value="Unassembled WGS sequence"/>
</dbReference>
<organism evidence="2 3">
    <name type="scientific">Vibrio variabilis</name>
    <dbReference type="NCBI Taxonomy" id="990271"/>
    <lineage>
        <taxon>Bacteria</taxon>
        <taxon>Pseudomonadati</taxon>
        <taxon>Pseudomonadota</taxon>
        <taxon>Gammaproteobacteria</taxon>
        <taxon>Vibrionales</taxon>
        <taxon>Vibrionaceae</taxon>
        <taxon>Vibrio</taxon>
    </lineage>
</organism>
<comment type="caution">
    <text evidence="2">The sequence shown here is derived from an EMBL/GenBank/DDBJ whole genome shotgun (WGS) entry which is preliminary data.</text>
</comment>
<evidence type="ECO:0000313" key="3">
    <source>
        <dbReference type="Proteomes" id="UP000029223"/>
    </source>
</evidence>
<keyword evidence="1" id="KW-0812">Transmembrane</keyword>
<reference evidence="3" key="1">
    <citation type="submission" date="2014-09" db="EMBL/GenBank/DDBJ databases">
        <title>Vibrio variabilis JCM 19239. (C206) whole genome shotgun sequence.</title>
        <authorList>
            <person name="Sawabe T."/>
            <person name="Meirelles P."/>
            <person name="Nakanishi M."/>
            <person name="Sayaka M."/>
            <person name="Hattori M."/>
            <person name="Ohkuma M."/>
        </authorList>
    </citation>
    <scope>NUCLEOTIDE SEQUENCE [LARGE SCALE GENOMIC DNA]</scope>
    <source>
        <strain evidence="3">JCM 19239</strain>
    </source>
</reference>
<dbReference type="EMBL" id="BBMS01000151">
    <property type="protein sequence ID" value="GAL31335.1"/>
    <property type="molecule type" value="Genomic_DNA"/>
</dbReference>
<evidence type="ECO:0000256" key="1">
    <source>
        <dbReference type="SAM" id="Phobius"/>
    </source>
</evidence>
<name>A0ABQ0JRH7_9VIBR</name>
<keyword evidence="1" id="KW-1133">Transmembrane helix</keyword>
<accession>A0ABQ0JRH7</accession>
<feature type="transmembrane region" description="Helical" evidence="1">
    <location>
        <begin position="27"/>
        <end position="47"/>
    </location>
</feature>
<keyword evidence="3" id="KW-1185">Reference proteome</keyword>
<protein>
    <submittedName>
        <fullName evidence="2">AttF / AttG component of AttEFGH ABC transport system</fullName>
    </submittedName>
</protein>
<proteinExistence type="predicted"/>